<dbReference type="SUPFAM" id="SSF110296">
    <property type="entry name" value="Oligoxyloglucan reducing end-specific cellobiohydrolase"/>
    <property type="match status" value="1"/>
</dbReference>
<keyword evidence="3" id="KW-1185">Reference proteome</keyword>
<organism evidence="2 3">
    <name type="scientific">Amycolatopsis rhizosphaerae</name>
    <dbReference type="NCBI Taxonomy" id="2053003"/>
    <lineage>
        <taxon>Bacteria</taxon>
        <taxon>Bacillati</taxon>
        <taxon>Actinomycetota</taxon>
        <taxon>Actinomycetes</taxon>
        <taxon>Pseudonocardiales</taxon>
        <taxon>Pseudonocardiaceae</taxon>
        <taxon>Amycolatopsis</taxon>
    </lineage>
</organism>
<evidence type="ECO:0000313" key="3">
    <source>
        <dbReference type="Proteomes" id="UP000320011"/>
    </source>
</evidence>
<dbReference type="RefSeq" id="WP_144591086.1">
    <property type="nucleotide sequence ID" value="NZ_VJWX01000292.1"/>
</dbReference>
<dbReference type="OrthoDB" id="3731377at2"/>
<protein>
    <recommendedName>
        <fullName evidence="4">Exo-alpha-sialidase</fullName>
    </recommendedName>
</protein>
<keyword evidence="1" id="KW-0732">Signal</keyword>
<accession>A0A558BNG2</accession>
<feature type="chain" id="PRO_5039005681" description="Exo-alpha-sialidase" evidence="1">
    <location>
        <begin position="22"/>
        <end position="372"/>
    </location>
</feature>
<name>A0A558BNG2_9PSEU</name>
<dbReference type="EMBL" id="VJWX01000292">
    <property type="protein sequence ID" value="TVT38051.1"/>
    <property type="molecule type" value="Genomic_DNA"/>
</dbReference>
<evidence type="ECO:0000313" key="2">
    <source>
        <dbReference type="EMBL" id="TVT38051.1"/>
    </source>
</evidence>
<proteinExistence type="predicted"/>
<comment type="caution">
    <text evidence="2">The sequence shown here is derived from an EMBL/GenBank/DDBJ whole genome shotgun (WGS) entry which is preliminary data.</text>
</comment>
<dbReference type="AlphaFoldDB" id="A0A558BNG2"/>
<dbReference type="PROSITE" id="PS51257">
    <property type="entry name" value="PROKAR_LIPOPROTEIN"/>
    <property type="match status" value="1"/>
</dbReference>
<evidence type="ECO:0000256" key="1">
    <source>
        <dbReference type="SAM" id="SignalP"/>
    </source>
</evidence>
<sequence>MRRLWLASLLVLLACSAPGPAGVVSAGWRELPLPAPGARVLAMAPLAAGVLVLGSVPGSEGRAPAAWTTADGRHWRAVPVAPHSAYAFQAELASVGVAGDRWTVLGQAFGGAHGNPRMTVWSGGDAGLAEHPQAFELFGGPHAVAVTSAAALPGTGLLVGQWENATGRSGAAVWTSADGTRWQRNADDPALSSAPGEQTSAVQAAPGPLGFLVAGYDEREGLLTPLAWASPDGQTWRRLPVPPPAASSMAQRVACDGQGCVLGGATAGARSRALCWPVDPRGVIGAGQPGPESKLVEFSQLLLRDTRVFAALRVDDRARLAVLGRDCTGWQDLPLPVGAAEACLAPLPGEVLLATTDPEAGRLWVRADDRRG</sequence>
<feature type="signal peptide" evidence="1">
    <location>
        <begin position="1"/>
        <end position="21"/>
    </location>
</feature>
<dbReference type="Proteomes" id="UP000320011">
    <property type="component" value="Unassembled WGS sequence"/>
</dbReference>
<gene>
    <name evidence="2" type="ORF">FNH05_24630</name>
</gene>
<evidence type="ECO:0008006" key="4">
    <source>
        <dbReference type="Google" id="ProtNLM"/>
    </source>
</evidence>
<reference evidence="2 3" key="1">
    <citation type="submission" date="2019-07" db="EMBL/GenBank/DDBJ databases">
        <authorList>
            <person name="Duangmal K."/>
            <person name="Teo W.F.A."/>
        </authorList>
    </citation>
    <scope>NUCLEOTIDE SEQUENCE [LARGE SCALE GENOMIC DNA]</scope>
    <source>
        <strain evidence="2 3">TBRC 6029</strain>
    </source>
</reference>
<reference evidence="2 3" key="2">
    <citation type="submission" date="2019-08" db="EMBL/GenBank/DDBJ databases">
        <title>Amycolatopsis acidicola sp. nov., isolated from peat swamp forest soil.</title>
        <authorList>
            <person name="Srisuk N."/>
        </authorList>
    </citation>
    <scope>NUCLEOTIDE SEQUENCE [LARGE SCALE GENOMIC DNA]</scope>
    <source>
        <strain evidence="2 3">TBRC 6029</strain>
    </source>
</reference>